<dbReference type="AlphaFoldDB" id="A0A2N5N9N3"/>
<reference evidence="1 2" key="1">
    <citation type="submission" date="2017-05" db="EMBL/GenBank/DDBJ databases">
        <title>Functional genome analysis of Paenibacillus pasadenensis strain R16: insights on endophytic life style and antifungal activity.</title>
        <authorList>
            <person name="Passera A."/>
            <person name="Marcolungo L."/>
            <person name="Casati P."/>
            <person name="Brasca M."/>
            <person name="Quaglino F."/>
            <person name="Delledonne M."/>
        </authorList>
    </citation>
    <scope>NUCLEOTIDE SEQUENCE [LARGE SCALE GENOMIC DNA]</scope>
    <source>
        <strain evidence="1 2">R16</strain>
    </source>
</reference>
<dbReference type="Proteomes" id="UP000234789">
    <property type="component" value="Unassembled WGS sequence"/>
</dbReference>
<protein>
    <submittedName>
        <fullName evidence="1">Uncharacterized protein</fullName>
    </submittedName>
</protein>
<dbReference type="RefSeq" id="WP_028599140.1">
    <property type="nucleotide sequence ID" value="NZ_BIMM01000019.1"/>
</dbReference>
<organism evidence="1 2">
    <name type="scientific">Paenibacillus pasadenensis</name>
    <dbReference type="NCBI Taxonomy" id="217090"/>
    <lineage>
        <taxon>Bacteria</taxon>
        <taxon>Bacillati</taxon>
        <taxon>Bacillota</taxon>
        <taxon>Bacilli</taxon>
        <taxon>Bacillales</taxon>
        <taxon>Paenibacillaceae</taxon>
        <taxon>Paenibacillus</taxon>
    </lineage>
</organism>
<sequence>MAKTDWKFNDVVTEADLNALGGEVNAASAHAASTSGAHGATSEASPGKLMQRDSAGRVKVAAPAAADDVARKAEVDAAIARADASTAPLAAELEDRIPTAVTLVPGVQTVQVPRPAPLRIKSIKGRTLVNLLGRVGNCEDLSKFAATGATVALSASDVYSGTTSLKVTANATTAFAYSTQQFSLIANRFYILVGMVKNGNAASGKVYLGGTSASKGDTIAATSTTSYTPVWRAYAPTSGVSGLTLQLAVTGANGQYVFGDAFRLYEITITEYAALDGMTANQIAAKYPYVDDFKNVNGIYIRQIAAQSADDQYIFYPDCQLAASTDGNVSDELYMDSDGRARVKRRFRSLELTGDMAWTFLGAATGYKTLLCKIHNPLKDTGQVVKYDGKLTTRINQGANPIGVDQHVITDESDPSNKSVVGLFVANIDSGWGDNYIPSTDEIKAYFNGWVMYDGSVGANYAPFNGSGSKWWAYRLSSWTPTNRSALGGGGENSVPSANVWGNGFAPYRLQYQLSTAVDEPLRSEGGILQLAGTNNVEVGCGGIVRELANIKINTTNGFAEINSTGASGTSDSRLSFRSKKILSIFRNRTLDRNWIAHELADITDYGVDRAYIRLSEYEASAVYEVTYLALDTHLIGIPPAQISAEYTTNLRTITTDASKAAVQLARRVSVLEYGSAQVKQPQWITPTLLNGWGPYSDQVYSTSYRTAQYRLNTDGSVSLRGVISGSTGTSTTALFILPPSCRPLYPETFIVPYSGSGVAYTNPGRVTIMPNGMVVIANDLTTHSQTAPFWLALFGVRIGGSQ</sequence>
<evidence type="ECO:0000313" key="1">
    <source>
        <dbReference type="EMBL" id="PLT47066.1"/>
    </source>
</evidence>
<dbReference type="EMBL" id="NFEZ01000003">
    <property type="protein sequence ID" value="PLT47066.1"/>
    <property type="molecule type" value="Genomic_DNA"/>
</dbReference>
<gene>
    <name evidence="1" type="ORF">B8V81_1290</name>
</gene>
<dbReference type="Gene3D" id="2.60.120.260">
    <property type="entry name" value="Galactose-binding domain-like"/>
    <property type="match status" value="1"/>
</dbReference>
<name>A0A2N5N9N3_9BACL</name>
<evidence type="ECO:0000313" key="2">
    <source>
        <dbReference type="Proteomes" id="UP000234789"/>
    </source>
</evidence>
<keyword evidence="2" id="KW-1185">Reference proteome</keyword>
<comment type="caution">
    <text evidence="1">The sequence shown here is derived from an EMBL/GenBank/DDBJ whole genome shotgun (WGS) entry which is preliminary data.</text>
</comment>
<accession>A0A2N5N9N3</accession>
<proteinExistence type="predicted"/>
<dbReference type="OrthoDB" id="2667186at2"/>